<accession>A0A6A4X6A2</accession>
<name>A0A6A4X6A2_AMPAM</name>
<dbReference type="PANTHER" id="PTHR16138">
    <property type="entry name" value="MYCOPHENOLIC ACID ACYL-GLUCURONIDE ESTERASE, MITOCHONDRIAL"/>
    <property type="match status" value="1"/>
</dbReference>
<dbReference type="Pfam" id="PF12146">
    <property type="entry name" value="Hydrolase_4"/>
    <property type="match status" value="1"/>
</dbReference>
<dbReference type="EMBL" id="VIIS01000307">
    <property type="protein sequence ID" value="KAF0310498.1"/>
    <property type="molecule type" value="Genomic_DNA"/>
</dbReference>
<evidence type="ECO:0000313" key="4">
    <source>
        <dbReference type="EMBL" id="KAF0310498.1"/>
    </source>
</evidence>
<evidence type="ECO:0000313" key="5">
    <source>
        <dbReference type="Proteomes" id="UP000440578"/>
    </source>
</evidence>
<feature type="domain" description="Serine aminopeptidase S33" evidence="3">
    <location>
        <begin position="82"/>
        <end position="272"/>
    </location>
</feature>
<sequence length="349" mass="39345">MSSVDTTTSGSGAAPKTSYFRKHNLSPTQYAYLGRLHRDGEPRRFAYCRIEGTRRPGIMYVPGYFSKMYIAKANIIEEFCLRNGYPFLKYDAEGIGESRTTQQREVSFSAWFEDACHALEHLTTGPQILVSSSNGAWMSLMLAAKYPERVHSILMLAPAVNHGLDDDLFETLLQSLDPETQARVEAGEAVRFKANWGVEVTCSKRFLQEMKDHRIDIDKPLGVQCPVRIIHAMEDDSVHWENCLDLVRAVPHNDVRLYLKKRGNHRLMTEEDFHLQMVALQELLDKYPVPGDLPPPPAPVSKEEEKAPASGPPREMAALPQSLMQNLFGEMGKRRSIANKKGGTLKSKL</sequence>
<feature type="region of interest" description="Disordered" evidence="2">
    <location>
        <begin position="288"/>
        <end position="318"/>
    </location>
</feature>
<keyword evidence="5" id="KW-1185">Reference proteome</keyword>
<protein>
    <submittedName>
        <fullName evidence="4">Mycophenolic acid acyl-glucuronide esterase, mitochondrial</fullName>
    </submittedName>
</protein>
<proteinExistence type="predicted"/>
<dbReference type="GO" id="GO:0004553">
    <property type="term" value="F:hydrolase activity, hydrolyzing O-glycosyl compounds"/>
    <property type="evidence" value="ECO:0007669"/>
    <property type="project" value="TreeGrafter"/>
</dbReference>
<dbReference type="InterPro" id="IPR029058">
    <property type="entry name" value="AB_hydrolase_fold"/>
</dbReference>
<reference evidence="4 5" key="1">
    <citation type="submission" date="2019-07" db="EMBL/GenBank/DDBJ databases">
        <title>Draft genome assembly of a fouling barnacle, Amphibalanus amphitrite (Darwin, 1854): The first reference genome for Thecostraca.</title>
        <authorList>
            <person name="Kim W."/>
        </authorList>
    </citation>
    <scope>NUCLEOTIDE SEQUENCE [LARGE SCALE GENOMIC DNA]</scope>
    <source>
        <strain evidence="4">SNU_AA5</strain>
        <tissue evidence="4">Soma without cirri and trophi</tissue>
    </source>
</reference>
<dbReference type="GO" id="GO:0005739">
    <property type="term" value="C:mitochondrion"/>
    <property type="evidence" value="ECO:0007669"/>
    <property type="project" value="TreeGrafter"/>
</dbReference>
<comment type="caution">
    <text evidence="4">The sequence shown here is derived from an EMBL/GenBank/DDBJ whole genome shotgun (WGS) entry which is preliminary data.</text>
</comment>
<keyword evidence="1" id="KW-0378">Hydrolase</keyword>
<dbReference type="AlphaFoldDB" id="A0A6A4X6A2"/>
<dbReference type="GO" id="GO:0008474">
    <property type="term" value="F:palmitoyl-(protein) hydrolase activity"/>
    <property type="evidence" value="ECO:0007669"/>
    <property type="project" value="TreeGrafter"/>
</dbReference>
<dbReference type="PANTHER" id="PTHR16138:SF7">
    <property type="entry name" value="PALMITOYL-PROTEIN THIOESTERASE ABHD10, MITOCHONDRIAL"/>
    <property type="match status" value="1"/>
</dbReference>
<dbReference type="Proteomes" id="UP000440578">
    <property type="component" value="Unassembled WGS sequence"/>
</dbReference>
<dbReference type="InterPro" id="IPR022742">
    <property type="entry name" value="Hydrolase_4"/>
</dbReference>
<evidence type="ECO:0000256" key="1">
    <source>
        <dbReference type="ARBA" id="ARBA00022801"/>
    </source>
</evidence>
<organism evidence="4 5">
    <name type="scientific">Amphibalanus amphitrite</name>
    <name type="common">Striped barnacle</name>
    <name type="synonym">Balanus amphitrite</name>
    <dbReference type="NCBI Taxonomy" id="1232801"/>
    <lineage>
        <taxon>Eukaryota</taxon>
        <taxon>Metazoa</taxon>
        <taxon>Ecdysozoa</taxon>
        <taxon>Arthropoda</taxon>
        <taxon>Crustacea</taxon>
        <taxon>Multicrustacea</taxon>
        <taxon>Cirripedia</taxon>
        <taxon>Thoracica</taxon>
        <taxon>Thoracicalcarea</taxon>
        <taxon>Balanomorpha</taxon>
        <taxon>Balanoidea</taxon>
        <taxon>Balanidae</taxon>
        <taxon>Amphibalaninae</taxon>
        <taxon>Amphibalanus</taxon>
    </lineage>
</organism>
<dbReference type="Gene3D" id="3.40.50.1820">
    <property type="entry name" value="alpha/beta hydrolase"/>
    <property type="match status" value="1"/>
</dbReference>
<evidence type="ECO:0000256" key="2">
    <source>
        <dbReference type="SAM" id="MobiDB-lite"/>
    </source>
</evidence>
<evidence type="ECO:0000259" key="3">
    <source>
        <dbReference type="Pfam" id="PF12146"/>
    </source>
</evidence>
<dbReference type="InterPro" id="IPR052382">
    <property type="entry name" value="ABHD10_acyl-thioesterase"/>
</dbReference>
<dbReference type="SUPFAM" id="SSF53474">
    <property type="entry name" value="alpha/beta-Hydrolases"/>
    <property type="match status" value="1"/>
</dbReference>
<gene>
    <name evidence="4" type="primary">Abhd10_0</name>
    <name evidence="4" type="ORF">FJT64_018505</name>
</gene>
<dbReference type="OrthoDB" id="408373at2759"/>